<reference evidence="2 3" key="1">
    <citation type="journal article" date="2015" name="Nature">
        <title>rRNA introns, odd ribosomes, and small enigmatic genomes across a large radiation of phyla.</title>
        <authorList>
            <person name="Brown C.T."/>
            <person name="Hug L.A."/>
            <person name="Thomas B.C."/>
            <person name="Sharon I."/>
            <person name="Castelle C.J."/>
            <person name="Singh A."/>
            <person name="Wilkins M.J."/>
            <person name="Williams K.H."/>
            <person name="Banfield J.F."/>
        </authorList>
    </citation>
    <scope>NUCLEOTIDE SEQUENCE [LARGE SCALE GENOMIC DNA]</scope>
</reference>
<organism evidence="2 3">
    <name type="scientific">Candidatus Azambacteria bacterium GW2011_GWA1_44_9</name>
    <dbReference type="NCBI Taxonomy" id="1618610"/>
    <lineage>
        <taxon>Bacteria</taxon>
        <taxon>Candidatus Azamiibacteriota</taxon>
    </lineage>
</organism>
<dbReference type="AlphaFoldDB" id="A0A0G1KCX0"/>
<evidence type="ECO:0000313" key="2">
    <source>
        <dbReference type="EMBL" id="KKT81430.1"/>
    </source>
</evidence>
<feature type="transmembrane region" description="Helical" evidence="1">
    <location>
        <begin position="75"/>
        <end position="98"/>
    </location>
</feature>
<dbReference type="EMBL" id="LCJQ01000010">
    <property type="protein sequence ID" value="KKT81430.1"/>
    <property type="molecule type" value="Genomic_DNA"/>
</dbReference>
<feature type="transmembrane region" description="Helical" evidence="1">
    <location>
        <begin position="43"/>
        <end position="63"/>
    </location>
</feature>
<gene>
    <name evidence="2" type="ORF">UW78_C0010G0010</name>
</gene>
<protein>
    <submittedName>
        <fullName evidence="2">Uncharacterized protein</fullName>
    </submittedName>
</protein>
<evidence type="ECO:0000313" key="3">
    <source>
        <dbReference type="Proteomes" id="UP000034595"/>
    </source>
</evidence>
<name>A0A0G1KCX0_9BACT</name>
<keyword evidence="1" id="KW-1133">Transmembrane helix</keyword>
<proteinExistence type="predicted"/>
<feature type="transmembrane region" description="Helical" evidence="1">
    <location>
        <begin position="5"/>
        <end position="23"/>
    </location>
</feature>
<keyword evidence="1" id="KW-0812">Transmembrane</keyword>
<comment type="caution">
    <text evidence="2">The sequence shown here is derived from an EMBL/GenBank/DDBJ whole genome shotgun (WGS) entry which is preliminary data.</text>
</comment>
<sequence length="105" mass="11983">MSYRIVWPSVLLVMILSSEILLFQCDSGFIIGGCEVVRAFLDSFVFISLVCYVILVLIMKIVISRFHRAGKWMYIALGPLSLIISGIIVYFDPIFLLYPLKLRGF</sequence>
<dbReference type="Proteomes" id="UP000034595">
    <property type="component" value="Unassembled WGS sequence"/>
</dbReference>
<keyword evidence="1" id="KW-0472">Membrane</keyword>
<evidence type="ECO:0000256" key="1">
    <source>
        <dbReference type="SAM" id="Phobius"/>
    </source>
</evidence>
<accession>A0A0G1KCX0</accession>